<dbReference type="KEGG" id="tio:INP52_04135"/>
<feature type="domain" description="Glycosyltransferase 2-like" evidence="1">
    <location>
        <begin position="6"/>
        <end position="168"/>
    </location>
</feature>
<dbReference type="CDD" id="cd00761">
    <property type="entry name" value="Glyco_tranf_GTA_type"/>
    <property type="match status" value="1"/>
</dbReference>
<dbReference type="AlphaFoldDB" id="A0A7S7RVD3"/>
<accession>A0A7S7RVD3</accession>
<dbReference type="RefSeq" id="WP_194372652.1">
    <property type="nucleotide sequence ID" value="NZ_CP063767.1"/>
</dbReference>
<protein>
    <submittedName>
        <fullName evidence="2">Glycosyltransferase family 2 protein</fullName>
    </submittedName>
</protein>
<dbReference type="Gene3D" id="3.90.550.10">
    <property type="entry name" value="Spore Coat Polysaccharide Biosynthesis Protein SpsA, Chain A"/>
    <property type="match status" value="1"/>
</dbReference>
<proteinExistence type="predicted"/>
<evidence type="ECO:0000259" key="1">
    <source>
        <dbReference type="Pfam" id="PF00535"/>
    </source>
</evidence>
<organism evidence="2 3">
    <name type="scientific">Thermophilibacter immobilis</name>
    <dbReference type="NCBI Taxonomy" id="2779519"/>
    <lineage>
        <taxon>Bacteria</taxon>
        <taxon>Bacillati</taxon>
        <taxon>Actinomycetota</taxon>
        <taxon>Coriobacteriia</taxon>
        <taxon>Coriobacteriales</taxon>
        <taxon>Atopobiaceae</taxon>
        <taxon>Thermophilibacter</taxon>
    </lineage>
</organism>
<dbReference type="EMBL" id="CP063767">
    <property type="protein sequence ID" value="QOY61382.1"/>
    <property type="molecule type" value="Genomic_DNA"/>
</dbReference>
<dbReference type="Pfam" id="PF00535">
    <property type="entry name" value="Glycos_transf_2"/>
    <property type="match status" value="1"/>
</dbReference>
<dbReference type="InterPro" id="IPR001173">
    <property type="entry name" value="Glyco_trans_2-like"/>
</dbReference>
<name>A0A7S7RVD3_9ACTN</name>
<dbReference type="SUPFAM" id="SSF53448">
    <property type="entry name" value="Nucleotide-diphospho-sugar transferases"/>
    <property type="match status" value="1"/>
</dbReference>
<gene>
    <name evidence="2" type="ORF">INP52_04135</name>
</gene>
<dbReference type="Proteomes" id="UP000593735">
    <property type="component" value="Chromosome"/>
</dbReference>
<dbReference type="PANTHER" id="PTHR43685:SF11">
    <property type="entry name" value="GLYCOSYLTRANSFERASE TAGX-RELATED"/>
    <property type="match status" value="1"/>
</dbReference>
<reference evidence="2 3" key="1">
    <citation type="submission" date="2020-10" db="EMBL/GenBank/DDBJ databases">
        <title>Olsenella immobilis sp.nov., isolated from the mud in a fermentation cellar used for the production of Chinese strong-flavoured liquor.</title>
        <authorList>
            <person name="Lu L."/>
        </authorList>
    </citation>
    <scope>NUCLEOTIDE SEQUENCE [LARGE SCALE GENOMIC DNA]</scope>
    <source>
        <strain evidence="2 3">LZLJ-2</strain>
    </source>
</reference>
<dbReference type="InterPro" id="IPR050834">
    <property type="entry name" value="Glycosyltransf_2"/>
</dbReference>
<keyword evidence="3" id="KW-1185">Reference proteome</keyword>
<keyword evidence="2" id="KW-0808">Transferase</keyword>
<sequence length="293" mass="33557">MAKTMTIFTPTYNRGYIIGELYQSLLAQTSQDFCWLVVDDGSTDDTASVISGFIEEGRLEITYLHQENGGKQRAHNTGVAACATELFFCVDSDDTLVSSAVQDVLELWGRCREDSSLAGVIAMRGRSVKEPMGTWFPKGLTRTTMWDLYYKWHHRGDTAPIYRTELLRAFPYVVEPSEKFIGETYVYHQIDQHYELAVLDKIIWICEYLPDGYTSHVRQVTRENPRGYMRLKRLFLDYSDTFRLKAENTSLYLVGAYFAGCFDEAYRGLPNKPLATLCAPLAFLLAKTVYRSR</sequence>
<dbReference type="PANTHER" id="PTHR43685">
    <property type="entry name" value="GLYCOSYLTRANSFERASE"/>
    <property type="match status" value="1"/>
</dbReference>
<evidence type="ECO:0000313" key="3">
    <source>
        <dbReference type="Proteomes" id="UP000593735"/>
    </source>
</evidence>
<evidence type="ECO:0000313" key="2">
    <source>
        <dbReference type="EMBL" id="QOY61382.1"/>
    </source>
</evidence>
<dbReference type="InterPro" id="IPR029044">
    <property type="entry name" value="Nucleotide-diphossugar_trans"/>
</dbReference>
<dbReference type="GO" id="GO:0016740">
    <property type="term" value="F:transferase activity"/>
    <property type="evidence" value="ECO:0007669"/>
    <property type="project" value="UniProtKB-KW"/>
</dbReference>